<keyword evidence="1" id="KW-0812">Transmembrane</keyword>
<dbReference type="Proteomes" id="UP001551675">
    <property type="component" value="Unassembled WGS sequence"/>
</dbReference>
<keyword evidence="1" id="KW-1133">Transmembrane helix</keyword>
<dbReference type="InterPro" id="IPR021493">
    <property type="entry name" value="DUF3147"/>
</dbReference>
<gene>
    <name evidence="2" type="ORF">AB0I59_28930</name>
</gene>
<feature type="transmembrane region" description="Helical" evidence="1">
    <location>
        <begin position="46"/>
        <end position="65"/>
    </location>
</feature>
<keyword evidence="3" id="KW-1185">Reference proteome</keyword>
<reference evidence="2 3" key="1">
    <citation type="submission" date="2024-06" db="EMBL/GenBank/DDBJ databases">
        <title>The Natural Products Discovery Center: Release of the First 8490 Sequenced Strains for Exploring Actinobacteria Biosynthetic Diversity.</title>
        <authorList>
            <person name="Kalkreuter E."/>
            <person name="Kautsar S.A."/>
            <person name="Yang D."/>
            <person name="Bader C.D."/>
            <person name="Teijaro C.N."/>
            <person name="Fluegel L."/>
            <person name="Davis C.M."/>
            <person name="Simpson J.R."/>
            <person name="Lauterbach L."/>
            <person name="Steele A.D."/>
            <person name="Gui C."/>
            <person name="Meng S."/>
            <person name="Li G."/>
            <person name="Viehrig K."/>
            <person name="Ye F."/>
            <person name="Su P."/>
            <person name="Kiefer A.F."/>
            <person name="Nichols A."/>
            <person name="Cepeda A.J."/>
            <person name="Yan W."/>
            <person name="Fan B."/>
            <person name="Jiang Y."/>
            <person name="Adhikari A."/>
            <person name="Zheng C.-J."/>
            <person name="Schuster L."/>
            <person name="Cowan T.M."/>
            <person name="Smanski M.J."/>
            <person name="Chevrette M.G."/>
            <person name="De Carvalho L.P.S."/>
            <person name="Shen B."/>
        </authorList>
    </citation>
    <scope>NUCLEOTIDE SEQUENCE [LARGE SCALE GENOMIC DNA]</scope>
    <source>
        <strain evidence="2 3">NPDC050100</strain>
    </source>
</reference>
<evidence type="ECO:0000313" key="3">
    <source>
        <dbReference type="Proteomes" id="UP001551675"/>
    </source>
</evidence>
<keyword evidence="1" id="KW-0472">Membrane</keyword>
<feature type="transmembrane region" description="Helical" evidence="1">
    <location>
        <begin position="22"/>
        <end position="40"/>
    </location>
</feature>
<feature type="transmembrane region" description="Helical" evidence="1">
    <location>
        <begin position="81"/>
        <end position="100"/>
    </location>
</feature>
<comment type="caution">
    <text evidence="2">The sequence shown here is derived from an EMBL/GenBank/DDBJ whole genome shotgun (WGS) entry which is preliminary data.</text>
</comment>
<dbReference type="Pfam" id="PF11345">
    <property type="entry name" value="DUF3147"/>
    <property type="match status" value="1"/>
</dbReference>
<evidence type="ECO:0000256" key="1">
    <source>
        <dbReference type="SAM" id="Phobius"/>
    </source>
</evidence>
<dbReference type="RefSeq" id="WP_358137917.1">
    <property type="nucleotide sequence ID" value="NZ_JBFALK010000017.1"/>
</dbReference>
<accession>A0ABV3GLZ4</accession>
<dbReference type="EMBL" id="JBFALK010000017">
    <property type="protein sequence ID" value="MEV0972647.1"/>
    <property type="molecule type" value="Genomic_DNA"/>
</dbReference>
<name>A0ABV3GLZ4_MICGL</name>
<sequence length="140" mass="15060">MNSSGKIRIQPSRLKKITKRDMALRFAFGAAISVVAGLIGHHWGEVTGGVLLAFPAILAATLTLIEHEEHDRVPAAQDARGAVLGAVGMTAYATCVWALATRIPTPAALLAGLAVWAVVSAALYFLVWGLRRNRRGRHRR</sequence>
<feature type="transmembrane region" description="Helical" evidence="1">
    <location>
        <begin position="106"/>
        <end position="130"/>
    </location>
</feature>
<proteinExistence type="predicted"/>
<protein>
    <submittedName>
        <fullName evidence="2">DUF3147 family protein</fullName>
    </submittedName>
</protein>
<evidence type="ECO:0000313" key="2">
    <source>
        <dbReference type="EMBL" id="MEV0972647.1"/>
    </source>
</evidence>
<organism evidence="2 3">
    <name type="scientific">Microtetraspora glauca</name>
    <dbReference type="NCBI Taxonomy" id="1996"/>
    <lineage>
        <taxon>Bacteria</taxon>
        <taxon>Bacillati</taxon>
        <taxon>Actinomycetota</taxon>
        <taxon>Actinomycetes</taxon>
        <taxon>Streptosporangiales</taxon>
        <taxon>Streptosporangiaceae</taxon>
        <taxon>Microtetraspora</taxon>
    </lineage>
</organism>